<feature type="compositionally biased region" description="Basic and acidic residues" evidence="1">
    <location>
        <begin position="324"/>
        <end position="338"/>
    </location>
</feature>
<gene>
    <name evidence="2" type="ORF">FYC77_05400</name>
</gene>
<organism evidence="2 3">
    <name type="scientific">Natrialba swarupiae</name>
    <dbReference type="NCBI Taxonomy" id="2448032"/>
    <lineage>
        <taxon>Archaea</taxon>
        <taxon>Methanobacteriati</taxon>
        <taxon>Methanobacteriota</taxon>
        <taxon>Stenosarchaea group</taxon>
        <taxon>Halobacteria</taxon>
        <taxon>Halobacteriales</taxon>
        <taxon>Natrialbaceae</taxon>
        <taxon>Natrialba</taxon>
    </lineage>
</organism>
<proteinExistence type="predicted"/>
<protein>
    <recommendedName>
        <fullName evidence="4">CARDB domain-containing protein</fullName>
    </recommendedName>
</protein>
<feature type="region of interest" description="Disordered" evidence="1">
    <location>
        <begin position="275"/>
        <end position="338"/>
    </location>
</feature>
<name>A0A5D5AMM6_9EURY</name>
<evidence type="ECO:0008006" key="4">
    <source>
        <dbReference type="Google" id="ProtNLM"/>
    </source>
</evidence>
<feature type="compositionally biased region" description="Polar residues" evidence="1">
    <location>
        <begin position="517"/>
        <end position="532"/>
    </location>
</feature>
<feature type="region of interest" description="Disordered" evidence="1">
    <location>
        <begin position="427"/>
        <end position="487"/>
    </location>
</feature>
<feature type="compositionally biased region" description="Acidic residues" evidence="1">
    <location>
        <begin position="428"/>
        <end position="471"/>
    </location>
</feature>
<dbReference type="Proteomes" id="UP000324104">
    <property type="component" value="Unassembled WGS sequence"/>
</dbReference>
<dbReference type="EMBL" id="VTAW01000004">
    <property type="protein sequence ID" value="TYT63079.1"/>
    <property type="molecule type" value="Genomic_DNA"/>
</dbReference>
<evidence type="ECO:0000256" key="1">
    <source>
        <dbReference type="SAM" id="MobiDB-lite"/>
    </source>
</evidence>
<evidence type="ECO:0000313" key="3">
    <source>
        <dbReference type="Proteomes" id="UP000324104"/>
    </source>
</evidence>
<feature type="region of interest" description="Disordered" evidence="1">
    <location>
        <begin position="517"/>
        <end position="554"/>
    </location>
</feature>
<comment type="caution">
    <text evidence="2">The sequence shown here is derived from an EMBL/GenBank/DDBJ whole genome shotgun (WGS) entry which is preliminary data.</text>
</comment>
<accession>A0A5D5AMM6</accession>
<evidence type="ECO:0000313" key="2">
    <source>
        <dbReference type="EMBL" id="TYT63079.1"/>
    </source>
</evidence>
<feature type="region of interest" description="Disordered" evidence="1">
    <location>
        <begin position="350"/>
        <end position="369"/>
    </location>
</feature>
<feature type="region of interest" description="Disordered" evidence="1">
    <location>
        <begin position="82"/>
        <end position="101"/>
    </location>
</feature>
<dbReference type="AlphaFoldDB" id="A0A5D5AMM6"/>
<dbReference type="RefSeq" id="WP_149080482.1">
    <property type="nucleotide sequence ID" value="NZ_VTAW01000004.1"/>
</dbReference>
<keyword evidence="3" id="KW-1185">Reference proteome</keyword>
<reference evidence="2 3" key="1">
    <citation type="submission" date="2019-08" db="EMBL/GenBank/DDBJ databases">
        <title>Archaea genome.</title>
        <authorList>
            <person name="Kajale S."/>
            <person name="Shouche Y."/>
            <person name="Deshpande N."/>
            <person name="Sharma A."/>
        </authorList>
    </citation>
    <scope>NUCLEOTIDE SEQUENCE [LARGE SCALE GENOMIC DNA]</scope>
    <source>
        <strain evidence="2 3">ESP3B_9</strain>
    </source>
</reference>
<sequence>MMRRGGDRAVTVQIGAVLLLAILFSALALYQVNAVPAENEVVEIEHNQEIHDEMQDLRNAVRAVGAGGGSQPTTVTLGTQYPTRTLTANPPPPAGTLETSEAGSLEIENAEVSERVGEYDESQLEALVLGTHDTRTLSYEPGYNEYRGAPTTRIEHSLAFNDFGDATVVLPGADQRLVDGDSITVVLLEGNLSATSTGSVTVDPVADGPTDPVPIESDGGPITITLPTETPAAWNETFADESDVTVDSYDETAGALTIELDGDEYDLQVSRVAVGDGDPGSEFGGVEDRAPSTGGDETLPGPRVSPTVDDEVEKGDDATVTVELDNRGDPSDPDDRRGGVALLEADWDLEGEPQGETVEMTDPPSDGSLSDSVELIEPSGGGNEMSYAELSIEVDTSGLEVGETYTVSVGAADTRGIEEARALVSFEVIDDEDDGDDGDDGDNGDDGNGDDGDDDNGDDGDDDNGDDEEPSNLEVVGSPWTTGDDHSEVVFTVRNVGEESAEIDAISFDSTSSNAENVNNAGSNEVTFSVGGSLNKGGNDRIPIDGEPASLDESATLEPGEMTDVTAEEFEADQGQGQGRGDRIDMREHDLTLTLYVGDESHQFELEIPNWTAGDVTLSDHWQSDDIYTTGSVDIDNSDIEADVHAVEEISITSSWISGHLESGDSVDVDDSDVGSDIHAVGSVSLSTAWIGGTLESDESIDMDGSGVEGDLRSAGSVDMDDSDVNNNLESGGSVDINGGDVGGDVYATEDISASAVWIGGDLESDGTIEIDGEGVGGDVCAVNDVTITDSTIEGNATSISGEVTTTESWVGGTEQSEAGGTC</sequence>